<feature type="transmembrane region" description="Helical" evidence="1">
    <location>
        <begin position="337"/>
        <end position="360"/>
    </location>
</feature>
<comment type="caution">
    <text evidence="2">The sequence shown here is derived from an EMBL/GenBank/DDBJ whole genome shotgun (WGS) entry which is preliminary data.</text>
</comment>
<feature type="transmembrane region" description="Helical" evidence="1">
    <location>
        <begin position="143"/>
        <end position="161"/>
    </location>
</feature>
<evidence type="ECO:0000313" key="3">
    <source>
        <dbReference type="Proteomes" id="UP000264445"/>
    </source>
</evidence>
<keyword evidence="1" id="KW-0812">Transmembrane</keyword>
<evidence type="ECO:0000256" key="1">
    <source>
        <dbReference type="SAM" id="Phobius"/>
    </source>
</evidence>
<feature type="transmembrane region" description="Helical" evidence="1">
    <location>
        <begin position="181"/>
        <end position="201"/>
    </location>
</feature>
<feature type="transmembrane region" description="Helical" evidence="1">
    <location>
        <begin position="404"/>
        <end position="425"/>
    </location>
</feature>
<accession>A0A357VQ16</accession>
<keyword evidence="1" id="KW-1133">Transmembrane helix</keyword>
<feature type="transmembrane region" description="Helical" evidence="1">
    <location>
        <begin position="84"/>
        <end position="102"/>
    </location>
</feature>
<dbReference type="Proteomes" id="UP000264445">
    <property type="component" value="Unassembled WGS sequence"/>
</dbReference>
<dbReference type="RefSeq" id="WP_009610125.1">
    <property type="nucleotide sequence ID" value="NZ_DOLB01000176.1"/>
</dbReference>
<reference evidence="2 3" key="1">
    <citation type="journal article" date="2018" name="Nat. Biotechnol.">
        <title>A standardized bacterial taxonomy based on genome phylogeny substantially revises the tree of life.</title>
        <authorList>
            <person name="Parks D.H."/>
            <person name="Chuvochina M."/>
            <person name="Waite D.W."/>
            <person name="Rinke C."/>
            <person name="Skarshewski A."/>
            <person name="Chaumeil P.A."/>
            <person name="Hugenholtz P."/>
        </authorList>
    </citation>
    <scope>NUCLEOTIDE SEQUENCE [LARGE SCALE GENOMIC DNA]</scope>
    <source>
        <strain evidence="2">UBA12544</strain>
    </source>
</reference>
<proteinExistence type="predicted"/>
<sequence>MRNSSKNYNNHNQQYFDKTLLLRFDITGYILGFFIIASILSLMVHNVFNQNHTYTNIFFVFPILLVLLFVFLRELRSIFLVPELKILILFLVWILFVYFIRIPVNTESLIKSSIRLSSLLFQILLYFISFKYFYRNSKGLYQIWLYTATSSIFFLIMSNFFNRNINVLDVIKGVTRYEGISGPNAHGIISALAIISLTALLTNKKNILKKFIIFFFISYASFNLLITGSRWSLFIIFVYIMTYSFKIKYSLFVIFITIGTVLLIGIDAYLGSSMLRTVFVSIYHMFPYFRLSEYSIIRRIVPFIWWFEKAKRNFFMPYGLNVFDKELLKLQPLDGSYLALLLELGLPGLILILAFIRLIVLHGNEVLKVNIKQDEDDNYKFVKIALAAFLAISLHGIGETYIFVGIQLGNILFWVIAANLSANYYKLKLKNKGSFYSKI</sequence>
<feature type="transmembrane region" description="Helical" evidence="1">
    <location>
        <begin position="114"/>
        <end position="134"/>
    </location>
</feature>
<dbReference type="AlphaFoldDB" id="A0A357VQ16"/>
<dbReference type="EMBL" id="DOLB01000176">
    <property type="protein sequence ID" value="HBT50485.1"/>
    <property type="molecule type" value="Genomic_DNA"/>
</dbReference>
<organism evidence="2 3">
    <name type="scientific">Caldanaerobacter subterraneus</name>
    <dbReference type="NCBI Taxonomy" id="911092"/>
    <lineage>
        <taxon>Bacteria</taxon>
        <taxon>Bacillati</taxon>
        <taxon>Bacillota</taxon>
        <taxon>Clostridia</taxon>
        <taxon>Thermoanaerobacterales</taxon>
        <taxon>Thermoanaerobacteraceae</taxon>
        <taxon>Caldanaerobacter</taxon>
    </lineage>
</organism>
<feature type="transmembrane region" description="Helical" evidence="1">
    <location>
        <begin position="20"/>
        <end position="42"/>
    </location>
</feature>
<feature type="transmembrane region" description="Helical" evidence="1">
    <location>
        <begin position="213"/>
        <end position="241"/>
    </location>
</feature>
<evidence type="ECO:0000313" key="2">
    <source>
        <dbReference type="EMBL" id="HBT50485.1"/>
    </source>
</evidence>
<protein>
    <submittedName>
        <fullName evidence="2">Uncharacterized protein</fullName>
    </submittedName>
</protein>
<name>A0A357VQ16_9THEO</name>
<keyword evidence="1" id="KW-0472">Membrane</keyword>
<feature type="transmembrane region" description="Helical" evidence="1">
    <location>
        <begin position="381"/>
        <end position="398"/>
    </location>
</feature>
<gene>
    <name evidence="2" type="ORF">DEA61_12095</name>
</gene>
<feature type="transmembrane region" description="Helical" evidence="1">
    <location>
        <begin position="247"/>
        <end position="270"/>
    </location>
</feature>
<feature type="transmembrane region" description="Helical" evidence="1">
    <location>
        <begin position="54"/>
        <end position="72"/>
    </location>
</feature>